<protein>
    <submittedName>
        <fullName evidence="1">Uncharacterized protein</fullName>
    </submittedName>
</protein>
<sequence length="62" mass="7515">VEKSLKKRIFYFFVVHIVLNYEKKKQKVFNNDSIWGGGNQFIYVISQLKSRLDKKYFLFFSS</sequence>
<accession>A0A0K2UVE0</accession>
<dbReference type="EMBL" id="HACA01024305">
    <property type="protein sequence ID" value="CDW41666.1"/>
    <property type="molecule type" value="Transcribed_RNA"/>
</dbReference>
<organism evidence="1">
    <name type="scientific">Lepeophtheirus salmonis</name>
    <name type="common">Salmon louse</name>
    <name type="synonym">Caligus salmonis</name>
    <dbReference type="NCBI Taxonomy" id="72036"/>
    <lineage>
        <taxon>Eukaryota</taxon>
        <taxon>Metazoa</taxon>
        <taxon>Ecdysozoa</taxon>
        <taxon>Arthropoda</taxon>
        <taxon>Crustacea</taxon>
        <taxon>Multicrustacea</taxon>
        <taxon>Hexanauplia</taxon>
        <taxon>Copepoda</taxon>
        <taxon>Siphonostomatoida</taxon>
        <taxon>Caligidae</taxon>
        <taxon>Lepeophtheirus</taxon>
    </lineage>
</organism>
<feature type="non-terminal residue" evidence="1">
    <location>
        <position position="1"/>
    </location>
</feature>
<reference evidence="1" key="1">
    <citation type="submission" date="2014-05" db="EMBL/GenBank/DDBJ databases">
        <authorList>
            <person name="Chronopoulou M."/>
        </authorList>
    </citation>
    <scope>NUCLEOTIDE SEQUENCE</scope>
    <source>
        <tissue evidence="1">Whole organism</tissue>
    </source>
</reference>
<dbReference type="AlphaFoldDB" id="A0A0K2UVE0"/>
<proteinExistence type="predicted"/>
<name>A0A0K2UVE0_LEPSM</name>
<evidence type="ECO:0000313" key="1">
    <source>
        <dbReference type="EMBL" id="CDW41666.1"/>
    </source>
</evidence>